<proteinExistence type="predicted"/>
<protein>
    <submittedName>
        <fullName evidence="1">Uncharacterized protein</fullName>
    </submittedName>
</protein>
<evidence type="ECO:0000313" key="2">
    <source>
        <dbReference type="Proteomes" id="UP000011740"/>
    </source>
</evidence>
<evidence type="ECO:0000313" key="1">
    <source>
        <dbReference type="EMBL" id="EME98963.1"/>
    </source>
</evidence>
<accession>M3A1N1</accession>
<comment type="caution">
    <text evidence="1">The sequence shown here is derived from an EMBL/GenBank/DDBJ whole genome shotgun (WGS) entry which is preliminary data.</text>
</comment>
<sequence>MLTQTHLAGCAPPVGMARSTSEKVRHCPSAERVPMYAVEGALPSWTVSLIMDRPIRRSLGGWGPLVQARAAGLTTFASSPLHGGELIDLMPPELVELIRPGLSPAAACLLVAASTPSLDIIPPNSQQFRALG</sequence>
<dbReference type="EMBL" id="AORZ01000061">
    <property type="protein sequence ID" value="EME98963.1"/>
    <property type="molecule type" value="Genomic_DNA"/>
</dbReference>
<dbReference type="AlphaFoldDB" id="M3A1N1"/>
<organism evidence="1 2">
    <name type="scientific">Streptomyces mobaraensis (strain ATCC 29032 / DSM 40847 / JCM 4168 / NBRC 13819 / NCIMB 11159 / IPCR 16-22)</name>
    <dbReference type="NCBI Taxonomy" id="1223523"/>
    <lineage>
        <taxon>Bacteria</taxon>
        <taxon>Bacillati</taxon>
        <taxon>Actinomycetota</taxon>
        <taxon>Actinomycetes</taxon>
        <taxon>Kitasatosporales</taxon>
        <taxon>Streptomycetaceae</taxon>
        <taxon>Streptomyces</taxon>
    </lineage>
</organism>
<dbReference type="Proteomes" id="UP000011740">
    <property type="component" value="Unassembled WGS sequence"/>
</dbReference>
<name>M3A1N1_STRM1</name>
<dbReference type="eggNOG" id="COG0667">
    <property type="taxonomic scope" value="Bacteria"/>
</dbReference>
<reference evidence="1 2" key="1">
    <citation type="journal article" date="2013" name="Genome Announc.">
        <title>Whole-Genome Shotgun Assembly and Analysis of the Genome of Streptomyces mobaraensis DSM 40847, a Strain for Industrial Production of Microbial Transglutaminase.</title>
        <authorList>
            <person name="Yang H."/>
            <person name="He T."/>
            <person name="Wu W."/>
            <person name="Zhu W."/>
            <person name="Lu B."/>
            <person name="Sun W."/>
        </authorList>
    </citation>
    <scope>NUCLEOTIDE SEQUENCE [LARGE SCALE GENOMIC DNA]</scope>
    <source>
        <strain evidence="1 2">DSM 40847</strain>
    </source>
</reference>
<dbReference type="PATRIC" id="fig|1223523.3.peg.3853"/>
<gene>
    <name evidence="1" type="ORF">H340_18871</name>
</gene>